<dbReference type="RefSeq" id="WP_115497462.1">
    <property type="nucleotide sequence ID" value="NZ_QRBE01000020.1"/>
</dbReference>
<organism evidence="4 5">
    <name type="scientific">Dyella monticola</name>
    <dbReference type="NCBI Taxonomy" id="1927958"/>
    <lineage>
        <taxon>Bacteria</taxon>
        <taxon>Pseudomonadati</taxon>
        <taxon>Pseudomonadota</taxon>
        <taxon>Gammaproteobacteria</taxon>
        <taxon>Lysobacterales</taxon>
        <taxon>Rhodanobacteraceae</taxon>
        <taxon>Dyella</taxon>
    </lineage>
</organism>
<dbReference type="InterPro" id="IPR036709">
    <property type="entry name" value="Autotransporte_beta_dom_sf"/>
</dbReference>
<dbReference type="PROSITE" id="PS51208">
    <property type="entry name" value="AUTOTRANSPORTER"/>
    <property type="match status" value="1"/>
</dbReference>
<accession>A0A370WS09</accession>
<dbReference type="SMART" id="SM00869">
    <property type="entry name" value="Autotransporter"/>
    <property type="match status" value="1"/>
</dbReference>
<dbReference type="Gene3D" id="2.160.20.20">
    <property type="match status" value="6"/>
</dbReference>
<dbReference type="PANTHER" id="PTHR35037">
    <property type="entry name" value="C-TERMINAL REGION OF AIDA-LIKE PROTEIN"/>
    <property type="match status" value="1"/>
</dbReference>
<dbReference type="SUPFAM" id="SSF103515">
    <property type="entry name" value="Autotransporter"/>
    <property type="match status" value="1"/>
</dbReference>
<dbReference type="Pfam" id="PF13018">
    <property type="entry name" value="ESPR"/>
    <property type="match status" value="1"/>
</dbReference>
<sequence length="3337" mass="316938">MNRIYRLVFNRALGVMQVASELASAPKGGVVEGEAAARPALKSRALALAVSLVLASIAAPAMAQTCTASATVLCGTVGGDGGAGNISGTAGTAGSGAVASGAYANAGGAGGTASGAGSAGQGINGSAGGGGSVGTGRNDGRAGGAGAGGNATTQGVGGGGGGGGGFNSYATGGGGGGGGGVGQSVLVGASFTNPGSVVGGHGGKGGNGGYNSKYKGQNYSSAYAGGGGGGGAGIYAATESKLTNASGASITGGNGGIGGSGFRGANGGGGGAGVTGSGFYLSSAGTITGGSGGNGGSWVTDGGYGGSGGAGGAGVSGSVLNVVNSGTITGGAGGAGASDLVGGGSGGAGGAGVAMSGAASSLSNSGSITGGAGGAGAATTELGGQLSGRGGAGGTGLVMSGSYAFLTNQGSITGGAGGTSSGSGGSVGAGGVGVAISGNNVTLADSGSISGGLNGAGASRNYAVDITGRDDVLTLVSGYSFSGSVYAQPGNSNTLDLDGNVNATFDVSSIVGGFDFYEKQGASTWTLTGSTSAVTPWVLFSGTLAISSDASLGASSGIATLDGGTLEMTASTSSSRQVALIGSSTVLTDAGVTWVENGDIIGSGALDKSGSGTLVLTGTNAYTGGTVINAGTLQIGNGGATGAILGNVTDNGVLSFDGTGTAPFASVIAGSGVVQQIGTGTTDLIGDNTYSGTTTISGGTLELSGSASIARSASVIDNATFDISNTTSGALITSLSGTGTVNLGTQTLTLTQASGSFSGAINGGGGLTLEAGTETLGGNNSYNGMTAINGGTLMLSGAGSIAHSSDVVDSGTFDISNTSGASITSLAGNGTVNLGAQTLTLTDANDTFSGSISGTGGLTLDAGNETLTGADTYSGTTTVNGGSLSVTSGGSMANIATLIDNGMVVVDGTGSNITATLGAGGTPVMIGDNGNGTLIVSNSGAVVSNGQLNVGQNAGDQGSVTVTSGGQLMSNTFINIGQLGTGSLIVSAGGGVTASGFFSLGDGGGSSGTVLVTGSGSSLNAPNIAVGNHGGTGTLTVASGGSVTATSFVIAADAGSAGTVNIGAAAGQPAAAAGTLNTNAVSFGNGTGTLVFNLTNASYVFAPTISGNGVVDVLAGTTVFTAVNTYTGTTTISGGTLELSGSGSIADSASVIDNATFDISNVSGGTSIKSLSGYGVVNLGTRSLTLTQASGLLVGWIEGSGSLTLNSGTEMLAGSNTYTGNTTINGGTLSLSGGGHIDDTATVIDNGTLLLQGQSSITAADGGTPFLIGDGGTGTLTASSGARVASNGEFEIGWNAGDVGSVTIASGSSLSATDSINVGKYGTGTLTVSGGGTVSAGGYLSIADQAGSNGTVVVTGSGSSASATSVVAVGNHAGTGTLTVADGGSVSAPTVEIAAAAGSTGTLNIGAAAGEAAAAAGTLNTSNVVFGNGAGALVFNHTDTGYVFAPTLSGNGTVDVLAGTTLFTADNSYTGTTTISGGSLQLGNGGSSGWITTDVTNNSALVFDRSDNVAFTNAISGSGSVTQNGSGTLALDNVNSYTGGTTVNNGTLLIGDSANPGAQVAGDVVVNSGATLGGVGSIGGNVTVVGGAHLAPGANGSFGTLSIGGNLSVAQGAVLDYGFSAPGNGYSTPGTGDQVNVGGNLTLNGATLNVNGDASFGQGLYTLFQYNGVLTETNGGITLGTVPAGDTLSLQTLANQINLVNTGGTALNMWNGNGQASATQMGGGSGTWSATSSNWTDANGDVSAAMVPQPGFAVFGGTAGTVTIDNSAGAVAATGMQFAVNGYVMSGDTLTLVTDGSGNAPAIRVGDGTSNGASYTAEIDNVLAGSAGINKTDNGTLILGGTNTYTGGTTISGGTLQIGNGGSSGSVLGDVVDNANLAFAHTDAVTFDGAISGTGNLVQLGTGTLTLTNTETYSGTTTISAGVLALSSTGSIAASSSVIDNATFDVSAAGATINSLSGSGNVNLGGQMLTLTQAADTFGGVINGNGGCLALNAGTEVLTGANTYTGSTTINGGTLQLGNGGTSGSVVTDVLDNGTLAFDRSDTNAVFGNVISGSGSVVQNGTGTLTLSNSNTYSGGTVINAGTLSGTTSSFGNGAITDDASLVLSQSSDGTLTNAISGSGSLSVNGSGTITFSGSNSYSGGTSITAGTLVGDSNSLQGDIVDNASLSFQQTANGSYVGALSGSGTLTSSGAAVLSLTGNSSAFAGATQITGGTLQVDGALGGNVDAAAGTTLAGQGTLGGNVTIEGGATLAPGDANGGAAIGTLTVGGNLSMLQGSVYTMDVGAAGAALGTVGSSDSVTVNGNLALNGVTLNVNDTGNMGPGIYTLFNYSGTLSETSGGIALGAIPTGDVLTIENLTGDHQINLVNTTGLTINMWNGNGAASSTQMGGGSGTWSATSQNFSNAGGNLSAPLSPQPGFAVFGGTAGTVAVSDSAGNVSALGMQFASNGYVMNGDTLTLVANAGAAPIIRVGDGTTQGASYVAEIDNVLAGSAGIDKTDNGTLILAGANTYTGGTTISGGTLQIGNGGNSGSILGNVANSGSLAFDRSDAMNFAGVVSGAGNVVQMGHGTLTLSAANTYTGNTEIDAGTLALSAQGSIADASHVIDNAVFDISQTSGASIRSLSGNGSVILGAQTLTLSAASDTFSGVIAGSGGVTLSGGTQVFAGANTYSGATTITSGTLQLGNGGTGGSLAGNVVDNGKLAFDRSDDIVFAGAISGSGSVQQLSSGNLTLSGVNTYTGGTSIEQGTLALNNASAIGSGTLAMAAGTTLHATGGFTLANAITLSGDPDVDVDAGLTTTLAGVISNGTQAGDLVKTGAGTLVLSGADTYTGSTDVAAGALEVTGSLVSHVTVGSGAALIGTGSIGGLNVVSGGVVSPGVAGIGTLQVNGNVSLAAGSIYQLDASDTGSSDLIRASGTATLGGGSVVSTEAGSNWNPSTRYTILTAASISGTFGGVSSNFAFLTPTLSYDASNVTMTLTRNTVAFGSVGTTANQINTGNAVANSASSAVYSAVLTLAASPARAAFDDLSGGSLASTRTAILDDSHFVRDAISTHLQQVQGAGQLVQNDADGSVWASTWGHGGDHDSDGNAAAVRATGSGVLVGADRNLDAWRIGAVAGSGELSDSNINGGGDAHSIDKVFGLYTGLSLDAWQLQGGMAHSWYDTQSHRQIGITGIQGSTDANSSNGLTQAYLDGGYQFTFAQGSLTPYVDVARAWIHQGAMDEVGDAAALNVQASDSSVNYGTAGLRGIYEPSQGLQLHATVGYQQAWGDLRSTDQQSFAGGGNATFVVDGVPVAKSAGVVDLGMRFAINSKVSVEASYHGQFAGSAKDEGARMSVNVNF</sequence>
<keyword evidence="5" id="KW-1185">Reference proteome</keyword>
<dbReference type="Pfam" id="PF12951">
    <property type="entry name" value="PATR"/>
    <property type="match status" value="19"/>
</dbReference>
<evidence type="ECO:0000313" key="4">
    <source>
        <dbReference type="EMBL" id="RDS78904.1"/>
    </source>
</evidence>
<proteinExistence type="predicted"/>
<dbReference type="Proteomes" id="UP000254258">
    <property type="component" value="Unassembled WGS sequence"/>
</dbReference>
<name>A0A370WS09_9GAMM</name>
<reference evidence="4 5" key="1">
    <citation type="submission" date="2018-07" db="EMBL/GenBank/DDBJ databases">
        <title>Dyella monticola sp. nov. and Dyella psychrodurans sp. nov. isolated from monsoon evergreen broad-leaved forest soil of Dinghu Mountain, China.</title>
        <authorList>
            <person name="Gao Z."/>
            <person name="Qiu L."/>
        </authorList>
    </citation>
    <scope>NUCLEOTIDE SEQUENCE [LARGE SCALE GENOMIC DNA]</scope>
    <source>
        <strain evidence="4 5">4G-K06</strain>
    </source>
</reference>
<dbReference type="EMBL" id="QRBE01000020">
    <property type="protein sequence ID" value="RDS78904.1"/>
    <property type="molecule type" value="Genomic_DNA"/>
</dbReference>
<dbReference type="NCBIfam" id="TIGR02601">
    <property type="entry name" value="autotrns_rpt"/>
    <property type="match status" value="15"/>
</dbReference>
<keyword evidence="1" id="KW-0732">Signal</keyword>
<evidence type="ECO:0000313" key="5">
    <source>
        <dbReference type="Proteomes" id="UP000254258"/>
    </source>
</evidence>
<dbReference type="InterPro" id="IPR005546">
    <property type="entry name" value="Autotransporte_beta"/>
</dbReference>
<feature type="domain" description="Autotransporter" evidence="3">
    <location>
        <begin position="3063"/>
        <end position="3337"/>
    </location>
</feature>
<comment type="caution">
    <text evidence="4">The sequence shown here is derived from an EMBL/GenBank/DDBJ whole genome shotgun (WGS) entry which is preliminary data.</text>
</comment>
<evidence type="ECO:0000256" key="1">
    <source>
        <dbReference type="ARBA" id="ARBA00022729"/>
    </source>
</evidence>
<dbReference type="PANTHER" id="PTHR35037:SF3">
    <property type="entry name" value="C-TERMINAL REGION OF AIDA-LIKE PROTEIN"/>
    <property type="match status" value="1"/>
</dbReference>
<protein>
    <recommendedName>
        <fullName evidence="3">Autotransporter domain-containing protein</fullName>
    </recommendedName>
</protein>
<dbReference type="InterPro" id="IPR011050">
    <property type="entry name" value="Pectin_lyase_fold/virulence"/>
</dbReference>
<evidence type="ECO:0000259" key="3">
    <source>
        <dbReference type="PROSITE" id="PS51208"/>
    </source>
</evidence>
<evidence type="ECO:0000256" key="2">
    <source>
        <dbReference type="SAM" id="MobiDB-lite"/>
    </source>
</evidence>
<dbReference type="InterPro" id="IPR013425">
    <property type="entry name" value="Autotrns_rpt"/>
</dbReference>
<dbReference type="SUPFAM" id="SSF51126">
    <property type="entry name" value="Pectin lyase-like"/>
    <property type="match status" value="10"/>
</dbReference>
<feature type="region of interest" description="Disordered" evidence="2">
    <location>
        <begin position="129"/>
        <end position="149"/>
    </location>
</feature>
<dbReference type="InterPro" id="IPR024973">
    <property type="entry name" value="ESPR"/>
</dbReference>
<dbReference type="InterPro" id="IPR051551">
    <property type="entry name" value="Autotransporter_adhesion"/>
</dbReference>
<gene>
    <name evidence="4" type="ORF">DWU98_20505</name>
</gene>
<dbReference type="InterPro" id="IPR012332">
    <property type="entry name" value="Autotransporter_pectin_lyase_C"/>
</dbReference>
<dbReference type="OrthoDB" id="5927866at2"/>